<feature type="region of interest" description="Disordered" evidence="2">
    <location>
        <begin position="1156"/>
        <end position="1220"/>
    </location>
</feature>
<protein>
    <submittedName>
        <fullName evidence="4">Uncharacterized glycosidase Rv0584</fullName>
    </submittedName>
</protein>
<dbReference type="SUPFAM" id="SSF54791">
    <property type="entry name" value="Eukaryotic type KH-domain (KH-domain type I)"/>
    <property type="match status" value="2"/>
</dbReference>
<dbReference type="InterPro" id="IPR008928">
    <property type="entry name" value="6-hairpin_glycosidase_sf"/>
</dbReference>
<feature type="compositionally biased region" description="Basic and acidic residues" evidence="2">
    <location>
        <begin position="1165"/>
        <end position="1196"/>
    </location>
</feature>
<dbReference type="Proteomes" id="UP001642464">
    <property type="component" value="Unassembled WGS sequence"/>
</dbReference>
<dbReference type="NCBIfam" id="TIGR01180">
    <property type="entry name" value="aman2_put"/>
    <property type="match status" value="1"/>
</dbReference>
<accession>A0ABP0HEY6</accession>
<feature type="domain" description="K Homology" evidence="3">
    <location>
        <begin position="731"/>
        <end position="804"/>
    </location>
</feature>
<feature type="domain" description="K Homology" evidence="3">
    <location>
        <begin position="882"/>
        <end position="947"/>
    </location>
</feature>
<dbReference type="InterPro" id="IPR036612">
    <property type="entry name" value="KH_dom_type_1_sf"/>
</dbReference>
<dbReference type="GO" id="GO:0016798">
    <property type="term" value="F:hydrolase activity, acting on glycosyl bonds"/>
    <property type="evidence" value="ECO:0007669"/>
    <property type="project" value="UniProtKB-KW"/>
</dbReference>
<feature type="compositionally biased region" description="Basic residues" evidence="2">
    <location>
        <begin position="1211"/>
        <end position="1220"/>
    </location>
</feature>
<keyword evidence="4" id="KW-0326">Glycosidase</keyword>
<dbReference type="InterPro" id="IPR004088">
    <property type="entry name" value="KH_dom_type_1"/>
</dbReference>
<dbReference type="InterPro" id="IPR005887">
    <property type="entry name" value="GH92_a_mannosidase_put"/>
</dbReference>
<dbReference type="PANTHER" id="PTHR12143:SF43">
    <property type="entry name" value="PUTATIVE-RELATED"/>
    <property type="match status" value="1"/>
</dbReference>
<sequence>MIHSVLLSEQVCLFGQHQITRARFGFIRFTGFISVKQAYLNYQEELKGQTWETLNSEAKGQWESLLSRIQALARAVPAVPAGSTGRFHVGGFVVAQNESHGTDGKLSRQFCRWRLSQQVEFPNASRSNVFYTNLYRGMLFPRFLGETDGEGQLVHRSAYSKRIEPGQAVTDQGFWDAYRSHYPMLSLIFPDVLGKIMEGWVNAYKELGWLPTWSAYNQRAMMVGTMGDCSLADAIVQSHQGLLHGFNSTAAYEAIRQDAFKAPSFADLKRGLGRVALEDYIQRGYVPSDNLDLEMFAQYQSASLTLGYSLADACIAPAAEAMGEAHVAKALRARAQNFRQLFDVKSLFFRPKRSNGQWDGPLYPFRWGNGFTEASAAQARFDAPQEVEGLKELYGGKRKFCQKLREMFEERKAKFEAGTYGWIHEMYEAKMLKFGLYSHNNQPVHHVLYVAQLAGCRSFAERRLRQVMKELYTLQGWIGDEDNGEMSSWYVLSSLGLFSLVPGSDELVLGSPEVKNAKLWIPGRPVLVIRADQQSNSAIYVERVTLNGKGLPDRKARAGQGALSEDADVPAHAASIGACELSMQWRQALSLLVQLLDRSQDRSEPNMACYNVTISACFKSGSDNAHFGWGVATDFLAPAALAAPRVPHGLELDGLNTWVMVEALGHSGQAGTGGRYACDFAGFEFLIRLSLQQSPPIAAGWTRMDTGVKRCKGGDGYGGGGKYGGSSYGLGGEMEEMDVDDRDIGRIIGRAGCNIRDLQEGTKCKIITPNKRGDNDDPALRKVIIQGTKEQIARCKEAINGVLMGEEPKDVLAQLDGAVLIKNIEPMSMGHLAKIKGRIEQDMNVRIELDARSARIWSKDNDHDKAIDAKEKIEEEMEDITTVDTLTVTVPANIVNQVINDSALRQLQDQTGLTANVCKNDQGTGIRLTGLSGAIQEAKALIERRSTGEGAEFLALMPGLFQKMQPKAYSDFQRDLSFLMQNTGAQVTIAEGSNRADFRGGPDEVRQAKSELQKILHFYFPQECDTIELPPESVDWVAGDDDRELMRLQSAGAVIALDRAAATMWMCGNPRSVEQVRNRIRNSLQRWDREHAVIRLPSRESGWAIIGKGGSTIRELQTSTQARIDVDPDNQRVTISGKEDSVREAKARIMDIIGSRGGWGGGGAWRDDGERKGGAWRDDGERKGGKGDDGPAERGGFEAAASPGPEEPPKRARGRGASRW</sequence>
<dbReference type="Pfam" id="PF07971">
    <property type="entry name" value="Glyco_hydro_92"/>
    <property type="match status" value="1"/>
</dbReference>
<name>A0ABP0HEY6_9DINO</name>
<dbReference type="InterPro" id="IPR012939">
    <property type="entry name" value="Glyco_hydro_92"/>
</dbReference>
<dbReference type="EMBL" id="CAXAMM010000758">
    <property type="protein sequence ID" value="CAK8988784.1"/>
    <property type="molecule type" value="Genomic_DNA"/>
</dbReference>
<feature type="domain" description="K Homology" evidence="3">
    <location>
        <begin position="1088"/>
        <end position="1154"/>
    </location>
</feature>
<dbReference type="Gene3D" id="1.20.1610.10">
    <property type="entry name" value="alpha-1,2-mannosidases domains"/>
    <property type="match status" value="1"/>
</dbReference>
<evidence type="ECO:0000313" key="4">
    <source>
        <dbReference type="EMBL" id="CAK8988784.1"/>
    </source>
</evidence>
<gene>
    <name evidence="4" type="ORF">SCF082_LOCUS1529</name>
</gene>
<evidence type="ECO:0000256" key="2">
    <source>
        <dbReference type="SAM" id="MobiDB-lite"/>
    </source>
</evidence>
<comment type="caution">
    <text evidence="4">The sequence shown here is derived from an EMBL/GenBank/DDBJ whole genome shotgun (WGS) entry which is preliminary data.</text>
</comment>
<evidence type="ECO:0000313" key="5">
    <source>
        <dbReference type="Proteomes" id="UP001642464"/>
    </source>
</evidence>
<dbReference type="PANTHER" id="PTHR12143">
    <property type="entry name" value="PEPTIDE N-GLYCANASE PNGASE -RELATED"/>
    <property type="match status" value="1"/>
</dbReference>
<organism evidence="4 5">
    <name type="scientific">Durusdinium trenchii</name>
    <dbReference type="NCBI Taxonomy" id="1381693"/>
    <lineage>
        <taxon>Eukaryota</taxon>
        <taxon>Sar</taxon>
        <taxon>Alveolata</taxon>
        <taxon>Dinophyceae</taxon>
        <taxon>Suessiales</taxon>
        <taxon>Symbiodiniaceae</taxon>
        <taxon>Durusdinium</taxon>
    </lineage>
</organism>
<evidence type="ECO:0000256" key="1">
    <source>
        <dbReference type="PROSITE-ProRule" id="PRU00117"/>
    </source>
</evidence>
<dbReference type="CDD" id="cd00105">
    <property type="entry name" value="KH-I"/>
    <property type="match status" value="2"/>
</dbReference>
<dbReference type="Gene3D" id="3.30.1370.10">
    <property type="entry name" value="K Homology domain, type 1"/>
    <property type="match status" value="2"/>
</dbReference>
<keyword evidence="1" id="KW-0694">RNA-binding</keyword>
<dbReference type="SUPFAM" id="SSF48208">
    <property type="entry name" value="Six-hairpin glycosidases"/>
    <property type="match status" value="1"/>
</dbReference>
<dbReference type="InterPro" id="IPR004087">
    <property type="entry name" value="KH_dom"/>
</dbReference>
<dbReference type="SMART" id="SM00322">
    <property type="entry name" value="KH"/>
    <property type="match status" value="3"/>
</dbReference>
<evidence type="ECO:0000259" key="3">
    <source>
        <dbReference type="SMART" id="SM00322"/>
    </source>
</evidence>
<proteinExistence type="predicted"/>
<reference evidence="4 5" key="1">
    <citation type="submission" date="2024-02" db="EMBL/GenBank/DDBJ databases">
        <authorList>
            <person name="Chen Y."/>
            <person name="Shah S."/>
            <person name="Dougan E. K."/>
            <person name="Thang M."/>
            <person name="Chan C."/>
        </authorList>
    </citation>
    <scope>NUCLEOTIDE SEQUENCE [LARGE SCALE GENOMIC DNA]</scope>
</reference>
<keyword evidence="5" id="KW-1185">Reference proteome</keyword>
<keyword evidence="4" id="KW-0378">Hydrolase</keyword>
<dbReference type="PROSITE" id="PS50084">
    <property type="entry name" value="KH_TYPE_1"/>
    <property type="match status" value="2"/>
</dbReference>
<dbReference type="Pfam" id="PF00013">
    <property type="entry name" value="KH_1"/>
    <property type="match status" value="2"/>
</dbReference>
<dbReference type="Gene3D" id="1.20.1050.60">
    <property type="entry name" value="alpha-1,2-mannosidase"/>
    <property type="match status" value="1"/>
</dbReference>
<dbReference type="InterPro" id="IPR050883">
    <property type="entry name" value="PNGase"/>
</dbReference>